<feature type="domain" description="Tyr recombinase" evidence="5">
    <location>
        <begin position="166"/>
        <end position="339"/>
    </location>
</feature>
<dbReference type="InterPro" id="IPR010998">
    <property type="entry name" value="Integrase_recombinase_N"/>
</dbReference>
<organism evidence="6 7">
    <name type="scientific">Hoeflea poritis</name>
    <dbReference type="NCBI Taxonomy" id="2993659"/>
    <lineage>
        <taxon>Bacteria</taxon>
        <taxon>Pseudomonadati</taxon>
        <taxon>Pseudomonadota</taxon>
        <taxon>Alphaproteobacteria</taxon>
        <taxon>Hyphomicrobiales</taxon>
        <taxon>Rhizobiaceae</taxon>
        <taxon>Hoeflea</taxon>
    </lineage>
</organism>
<keyword evidence="2" id="KW-0229">DNA integration</keyword>
<dbReference type="InterPro" id="IPR002104">
    <property type="entry name" value="Integrase_catalytic"/>
</dbReference>
<evidence type="ECO:0000313" key="6">
    <source>
        <dbReference type="EMBL" id="MDA4845915.1"/>
    </source>
</evidence>
<accession>A0ABT4VMH5</accession>
<dbReference type="Gene3D" id="1.10.443.10">
    <property type="entry name" value="Intergrase catalytic core"/>
    <property type="match status" value="1"/>
</dbReference>
<dbReference type="Pfam" id="PF00589">
    <property type="entry name" value="Phage_integrase"/>
    <property type="match status" value="1"/>
</dbReference>
<evidence type="ECO:0000313" key="7">
    <source>
        <dbReference type="Proteomes" id="UP001148313"/>
    </source>
</evidence>
<sequence>MPFVRVKGFHCYKDRHKKPRCYHRKSRIPVDLDKFPMGSAQFFARCEEIRRLYEGQDDAKPGTLGRLIEDYKKDVVFTDLAPRTQADYQKIFDYLKPIQNTSLRWFTRGRVTKIRDKAVAKMGRKWGNYTQTVLSVVFGWGADRDYMQSNPAFRIKKVRQPKNAPQANRPWPDEAREIVWKRCPANMKPILGLMMFCALDPKDAVLLPRTAIKDGMIDTKRAKTSEPVWIPLPAPVQEAIDEAEEHTAVTVGANQQGKPYTVDGFRKNWQKLRNKMVEEGLIPSDLTLKGLRHTVATILAEMGYDDRTIADMLAQRTTAMAQHYSKRANRSRKLTGVVKDFETEVNRRRTKLQKRAE</sequence>
<evidence type="ECO:0000256" key="1">
    <source>
        <dbReference type="ARBA" id="ARBA00008857"/>
    </source>
</evidence>
<protein>
    <submittedName>
        <fullName evidence="6">Tyrosine-type recombinase/integrase</fullName>
    </submittedName>
</protein>
<evidence type="ECO:0000256" key="3">
    <source>
        <dbReference type="ARBA" id="ARBA00023125"/>
    </source>
</evidence>
<evidence type="ECO:0000259" key="5">
    <source>
        <dbReference type="PROSITE" id="PS51898"/>
    </source>
</evidence>
<dbReference type="SUPFAM" id="SSF56349">
    <property type="entry name" value="DNA breaking-rejoining enzymes"/>
    <property type="match status" value="1"/>
</dbReference>
<dbReference type="EMBL" id="JAPJZH010000006">
    <property type="protein sequence ID" value="MDA4845915.1"/>
    <property type="molecule type" value="Genomic_DNA"/>
</dbReference>
<evidence type="ECO:0000256" key="2">
    <source>
        <dbReference type="ARBA" id="ARBA00022908"/>
    </source>
</evidence>
<proteinExistence type="inferred from homology"/>
<reference evidence="6" key="1">
    <citation type="submission" date="2022-11" db="EMBL/GenBank/DDBJ databases">
        <title>Hoeflea poritis sp. nov., isolated from scleractinian coral Porites lutea.</title>
        <authorList>
            <person name="Zhang G."/>
            <person name="Wei Q."/>
            <person name="Cai L."/>
        </authorList>
    </citation>
    <scope>NUCLEOTIDE SEQUENCE</scope>
    <source>
        <strain evidence="6">E7-10</strain>
    </source>
</reference>
<dbReference type="Proteomes" id="UP001148313">
    <property type="component" value="Unassembled WGS sequence"/>
</dbReference>
<keyword evidence="7" id="KW-1185">Reference proteome</keyword>
<keyword evidence="3" id="KW-0238">DNA-binding</keyword>
<name>A0ABT4VMH5_9HYPH</name>
<dbReference type="PANTHER" id="PTHR30629:SF2">
    <property type="entry name" value="PROPHAGE INTEGRASE INTS-RELATED"/>
    <property type="match status" value="1"/>
</dbReference>
<gene>
    <name evidence="6" type="ORF">OOZ53_11185</name>
</gene>
<keyword evidence="4" id="KW-0233">DNA recombination</keyword>
<dbReference type="Gene3D" id="1.10.150.130">
    <property type="match status" value="1"/>
</dbReference>
<dbReference type="InterPro" id="IPR013762">
    <property type="entry name" value="Integrase-like_cat_sf"/>
</dbReference>
<dbReference type="PANTHER" id="PTHR30629">
    <property type="entry name" value="PROPHAGE INTEGRASE"/>
    <property type="match status" value="1"/>
</dbReference>
<dbReference type="InterPro" id="IPR011010">
    <property type="entry name" value="DNA_brk_join_enz"/>
</dbReference>
<dbReference type="InterPro" id="IPR050808">
    <property type="entry name" value="Phage_Integrase"/>
</dbReference>
<evidence type="ECO:0000256" key="4">
    <source>
        <dbReference type="ARBA" id="ARBA00023172"/>
    </source>
</evidence>
<dbReference type="RefSeq" id="WP_271089621.1">
    <property type="nucleotide sequence ID" value="NZ_JAPJZH010000006.1"/>
</dbReference>
<dbReference type="PROSITE" id="PS51898">
    <property type="entry name" value="TYR_RECOMBINASE"/>
    <property type="match status" value="1"/>
</dbReference>
<comment type="caution">
    <text evidence="6">The sequence shown here is derived from an EMBL/GenBank/DDBJ whole genome shotgun (WGS) entry which is preliminary data.</text>
</comment>
<comment type="similarity">
    <text evidence="1">Belongs to the 'phage' integrase family.</text>
</comment>